<dbReference type="Pfam" id="PF26243">
    <property type="entry name" value="DUF8056"/>
    <property type="match status" value="1"/>
</dbReference>
<feature type="transmembrane region" description="Helical" evidence="1">
    <location>
        <begin position="151"/>
        <end position="180"/>
    </location>
</feature>
<feature type="transmembrane region" description="Helical" evidence="1">
    <location>
        <begin position="34"/>
        <end position="59"/>
    </location>
</feature>
<keyword evidence="1" id="KW-0812">Transmembrane</keyword>
<keyword evidence="1" id="KW-0472">Membrane</keyword>
<keyword evidence="8" id="KW-1185">Reference proteome</keyword>
<accession>A0A5N5UMF9</accession>
<evidence type="ECO:0000313" key="8">
    <source>
        <dbReference type="Proteomes" id="UP000326865"/>
    </source>
</evidence>
<evidence type="ECO:0000313" key="7">
    <source>
        <dbReference type="Proteomes" id="UP000326302"/>
    </source>
</evidence>
<dbReference type="InterPro" id="IPR058369">
    <property type="entry name" value="DUF8056"/>
</dbReference>
<evidence type="ECO:0000259" key="2">
    <source>
        <dbReference type="Pfam" id="PF26243"/>
    </source>
</evidence>
<keyword evidence="1" id="KW-1133">Transmembrane helix</keyword>
<dbReference type="Proteomes" id="UP000326302">
    <property type="component" value="Unassembled WGS sequence"/>
</dbReference>
<evidence type="ECO:0000313" key="3">
    <source>
        <dbReference type="EMBL" id="KAB7514627.1"/>
    </source>
</evidence>
<organism evidence="4 7">
    <name type="scientific">Halosegnis rubeus</name>
    <dbReference type="NCBI Taxonomy" id="2212850"/>
    <lineage>
        <taxon>Archaea</taxon>
        <taxon>Methanobacteriati</taxon>
        <taxon>Methanobacteriota</taxon>
        <taxon>Stenosarchaea group</taxon>
        <taxon>Halobacteria</taxon>
        <taxon>Halobacteriales</taxon>
        <taxon>Natronomonadaceae</taxon>
        <taxon>Halosegnis</taxon>
    </lineage>
</organism>
<dbReference type="Proteomes" id="UP000326207">
    <property type="component" value="Unassembled WGS sequence"/>
</dbReference>
<dbReference type="EMBL" id="QJOW01000001">
    <property type="protein sequence ID" value="KAB7517926.1"/>
    <property type="molecule type" value="Genomic_DNA"/>
</dbReference>
<evidence type="ECO:0000313" key="5">
    <source>
        <dbReference type="EMBL" id="KAB7519494.1"/>
    </source>
</evidence>
<evidence type="ECO:0000313" key="4">
    <source>
        <dbReference type="EMBL" id="KAB7517926.1"/>
    </source>
</evidence>
<feature type="transmembrane region" description="Helical" evidence="1">
    <location>
        <begin position="71"/>
        <end position="96"/>
    </location>
</feature>
<accession>A0A5N5UGR7</accession>
<feature type="transmembrane region" description="Helical" evidence="1">
    <location>
        <begin position="108"/>
        <end position="131"/>
    </location>
</feature>
<evidence type="ECO:0000313" key="6">
    <source>
        <dbReference type="Proteomes" id="UP000326207"/>
    </source>
</evidence>
<comment type="caution">
    <text evidence="4">The sequence shown here is derived from an EMBL/GenBank/DDBJ whole genome shotgun (WGS) entry which is preliminary data.</text>
</comment>
<sequence length="185" mass="19528">MSAETAAGTTDDYGGLLTAFPYAFRHSDSRLFRLYTVVGGLFALLLGIAFALAAIISISQSAGLAVGGTDAFVRTFVVIVGFIVVVPVVAPVLLVARRHRREQSTPAYDRALAVAGLVYLLSLYLMLVASIPETFTLDGETVPRPPATGLFGPVLSGLYAVPPIASPVIPVVAAAAGWLVHRRYR</sequence>
<dbReference type="AlphaFoldDB" id="A0A5N5UGR7"/>
<gene>
    <name evidence="3" type="ORF">DM867_05780</name>
    <name evidence="4" type="ORF">DMP03_00745</name>
    <name evidence="5" type="ORF">DP108_05190</name>
</gene>
<feature type="domain" description="DUF8056" evidence="2">
    <location>
        <begin position="10"/>
        <end position="185"/>
    </location>
</feature>
<evidence type="ECO:0000256" key="1">
    <source>
        <dbReference type="SAM" id="Phobius"/>
    </source>
</evidence>
<proteinExistence type="predicted"/>
<dbReference type="Proteomes" id="UP000326865">
    <property type="component" value="Unassembled WGS sequence"/>
</dbReference>
<dbReference type="EMBL" id="QMDY01000002">
    <property type="protein sequence ID" value="KAB7519494.1"/>
    <property type="molecule type" value="Genomic_DNA"/>
</dbReference>
<name>A0A5N5UGR7_9EURY</name>
<reference evidence="6 7" key="1">
    <citation type="submission" date="2019-10" db="EMBL/GenBank/DDBJ databases">
        <title>Unraveling microbial dark matter from salterns through culturing: the case of the genus Halosegnis.</title>
        <authorList>
            <person name="Duran-Viseras A."/>
            <person name="Andrei A.-S."/>
            <person name="Vera-Gargallo B."/>
            <person name="Ghai R."/>
            <person name="Sanchez-Porro C."/>
            <person name="Ventosa A."/>
        </authorList>
    </citation>
    <scope>NUCLEOTIDE SEQUENCE [LARGE SCALE GENOMIC DNA]</scope>
    <source>
        <strain evidence="4 7">F17-44</strain>
        <strain evidence="3 8">F18-79</strain>
        <strain evidence="5 6">F19-13</strain>
    </source>
</reference>
<dbReference type="OrthoDB" id="271552at2157"/>
<accession>A0A5N5U7Y9</accession>
<dbReference type="EMBL" id="QKKZ01000002">
    <property type="protein sequence ID" value="KAB7514627.1"/>
    <property type="molecule type" value="Genomic_DNA"/>
</dbReference>
<dbReference type="RefSeq" id="WP_152118829.1">
    <property type="nucleotide sequence ID" value="NZ_QJOW01000001.1"/>
</dbReference>
<protein>
    <recommendedName>
        <fullName evidence="2">DUF8056 domain-containing protein</fullName>
    </recommendedName>
</protein>